<dbReference type="InterPro" id="IPR001487">
    <property type="entry name" value="Bromodomain"/>
</dbReference>
<dbReference type="PROSITE" id="PS50014">
    <property type="entry name" value="BROMODOMAIN_2"/>
    <property type="match status" value="1"/>
</dbReference>
<dbReference type="InterPro" id="IPR019542">
    <property type="entry name" value="Enhancer_polycomb-like_N"/>
</dbReference>
<name>A0A507F7I5_9FUNG</name>
<feature type="region of interest" description="Disordered" evidence="6">
    <location>
        <begin position="678"/>
        <end position="766"/>
    </location>
</feature>
<dbReference type="STRING" id="246404.A0A507F7I5"/>
<evidence type="ECO:0000259" key="8">
    <source>
        <dbReference type="PROSITE" id="PS51805"/>
    </source>
</evidence>
<dbReference type="InterPro" id="IPR036427">
    <property type="entry name" value="Bromodomain-like_sf"/>
</dbReference>
<feature type="region of interest" description="Disordered" evidence="6">
    <location>
        <begin position="791"/>
        <end position="819"/>
    </location>
</feature>
<dbReference type="GO" id="GO:0006325">
    <property type="term" value="P:chromatin organization"/>
    <property type="evidence" value="ECO:0007669"/>
    <property type="project" value="UniProtKB-ARBA"/>
</dbReference>
<evidence type="ECO:0000259" key="7">
    <source>
        <dbReference type="PROSITE" id="PS50014"/>
    </source>
</evidence>
<feature type="region of interest" description="Disordered" evidence="6">
    <location>
        <begin position="280"/>
        <end position="312"/>
    </location>
</feature>
<evidence type="ECO:0008006" key="11">
    <source>
        <dbReference type="Google" id="ProtNLM"/>
    </source>
</evidence>
<feature type="region of interest" description="Disordered" evidence="6">
    <location>
        <begin position="831"/>
        <end position="893"/>
    </location>
</feature>
<gene>
    <name evidence="9" type="ORF">CcCBS67573_g05905</name>
</gene>
<feature type="compositionally biased region" description="Polar residues" evidence="6">
    <location>
        <begin position="289"/>
        <end position="303"/>
    </location>
</feature>
<evidence type="ECO:0000256" key="4">
    <source>
        <dbReference type="ARBA" id="ARBA00023117"/>
    </source>
</evidence>
<dbReference type="GO" id="GO:0006357">
    <property type="term" value="P:regulation of transcription by RNA polymerase II"/>
    <property type="evidence" value="ECO:0007669"/>
    <property type="project" value="TreeGrafter"/>
</dbReference>
<dbReference type="SMART" id="SM00249">
    <property type="entry name" value="PHD"/>
    <property type="match status" value="1"/>
</dbReference>
<organism evidence="9 10">
    <name type="scientific">Chytriomyces confervae</name>
    <dbReference type="NCBI Taxonomy" id="246404"/>
    <lineage>
        <taxon>Eukaryota</taxon>
        <taxon>Fungi</taxon>
        <taxon>Fungi incertae sedis</taxon>
        <taxon>Chytridiomycota</taxon>
        <taxon>Chytridiomycota incertae sedis</taxon>
        <taxon>Chytridiomycetes</taxon>
        <taxon>Chytridiales</taxon>
        <taxon>Chytriomycetaceae</taxon>
        <taxon>Chytriomyces</taxon>
    </lineage>
</organism>
<feature type="compositionally biased region" description="Polar residues" evidence="6">
    <location>
        <begin position="718"/>
        <end position="732"/>
    </location>
</feature>
<evidence type="ECO:0000256" key="3">
    <source>
        <dbReference type="ARBA" id="ARBA00022833"/>
    </source>
</evidence>
<evidence type="ECO:0000256" key="6">
    <source>
        <dbReference type="SAM" id="MobiDB-lite"/>
    </source>
</evidence>
<keyword evidence="3" id="KW-0862">Zinc</keyword>
<dbReference type="InterPro" id="IPR050701">
    <property type="entry name" value="Histone_Mod_Regulator"/>
</dbReference>
<evidence type="ECO:0000313" key="9">
    <source>
        <dbReference type="EMBL" id="TPX72094.1"/>
    </source>
</evidence>
<keyword evidence="10" id="KW-1185">Reference proteome</keyword>
<evidence type="ECO:0000313" key="10">
    <source>
        <dbReference type="Proteomes" id="UP000320333"/>
    </source>
</evidence>
<sequence length="1003" mass="112589">MHSDNHREDEDEYINGRPVGTKFKFKESQYFRYIEESLEPSEDELHNRVEYDMDEQDKVWLQHQNASRHAQSSEPPVPAILFEFIMDRLEKEWFNLLKKVPKPLKDTLEPDDNNCASTRIATEYHLYQRANGFAASAWYALSEQYRASSARMNKWIPEASFGNATYMEPIDAKAVPSSRYRLNCYVCERKKGACIQCSVKNCYASYHVTCARKCKFYMKMGLDEMKSFCDRHSPKEHKDQVDVEKQIFLYRRANNFSNVKFKPTPELEAELMHEFDGEVGNGTVDRVSHASTPLPQKATSSMTPRPHSPLSKRVRTVTNYAHASLAAMSATLNESGDSPRKRNRPNYVEDSHQDDNGKGGQGQEWGQQGPDDLESKHLKERDEEYKRLIAAPVVPLGVMKAVVNSIRGSSHIRGKNSFVEKCCRYWALKREGRRGAPLLKRLHLEPWTATTTAIQQDEGVRAKRMEVLRKIRNDLERVRMLSELVKKRERERLKRSQTQFQIALLFFHPLTCLLRPALEEIRRLDLKGMFEEPVDLEVVPDYLEFIKTPMDFETMHDKLEMNEYRSVDAFKSDFHLICHNAKTYNLPDTPWHRAADRLLLRAEPILIRLDEERAKMNVDAVTGCLADSFAVSLFSSPGDSGSSSGNAIPHPVASTVTPVSMDVEGAEDKDGNDTAVDAESLEVDVQSKPVKNESLPVSIESPKKEDLTPVVKAKTPKKSTAQPPLVPSSVSPKRTRLSVRRQSLALSADGDAPAERIDARSPQKTGGISREALLLEDELLAKALQEQEMNQLKQSPRYTRRSLPLSQAAQPAEQTLPEQLDTIMISQATKRRGSLRSVGTVDTAPEGVLSPSRQAPSSAKKTRKNSITAPAHDPSVVASTQTDSSVKNNAHAPKASLDLRLKRLIQDASSKNTDKHRRAAVLSYASIYFEDTAAGGLAVLPVKAANGGGGEGTLSTRRSSTRVAASASSNAEKTACIFGTYPVLEDRYFELTDEVLSVRSTRK</sequence>
<feature type="domain" description="Bromo" evidence="7">
    <location>
        <begin position="522"/>
        <end position="592"/>
    </location>
</feature>
<protein>
    <recommendedName>
        <fullName evidence="11">Bromo domain-containing protein</fullName>
    </recommendedName>
</protein>
<proteinExistence type="predicted"/>
<dbReference type="Gene3D" id="3.30.40.10">
    <property type="entry name" value="Zinc/RING finger domain, C3HC4 (zinc finger)"/>
    <property type="match status" value="1"/>
</dbReference>
<dbReference type="GO" id="GO:0008270">
    <property type="term" value="F:zinc ion binding"/>
    <property type="evidence" value="ECO:0007669"/>
    <property type="project" value="UniProtKB-KW"/>
</dbReference>
<dbReference type="Proteomes" id="UP000320333">
    <property type="component" value="Unassembled WGS sequence"/>
</dbReference>
<feature type="domain" description="PHD-type" evidence="8">
    <location>
        <begin position="155"/>
        <end position="233"/>
    </location>
</feature>
<evidence type="ECO:0000256" key="2">
    <source>
        <dbReference type="ARBA" id="ARBA00022771"/>
    </source>
</evidence>
<accession>A0A507F7I5</accession>
<dbReference type="EMBL" id="QEAP01000230">
    <property type="protein sequence ID" value="TPX72094.1"/>
    <property type="molecule type" value="Genomic_DNA"/>
</dbReference>
<feature type="compositionally biased region" description="Basic and acidic residues" evidence="6">
    <location>
        <begin position="347"/>
        <end position="357"/>
    </location>
</feature>
<evidence type="ECO:0000256" key="1">
    <source>
        <dbReference type="ARBA" id="ARBA00022723"/>
    </source>
</evidence>
<dbReference type="PROSITE" id="PS51805">
    <property type="entry name" value="EPHD"/>
    <property type="match status" value="1"/>
</dbReference>
<dbReference type="Gene3D" id="1.20.920.10">
    <property type="entry name" value="Bromodomain-like"/>
    <property type="match status" value="1"/>
</dbReference>
<dbReference type="AlphaFoldDB" id="A0A507F7I5"/>
<dbReference type="SMART" id="SM00297">
    <property type="entry name" value="BROMO"/>
    <property type="match status" value="1"/>
</dbReference>
<keyword evidence="4 5" id="KW-0103">Bromodomain</keyword>
<evidence type="ECO:0000256" key="5">
    <source>
        <dbReference type="PROSITE-ProRule" id="PRU00035"/>
    </source>
</evidence>
<dbReference type="PRINTS" id="PR00503">
    <property type="entry name" value="BROMODOMAIN"/>
</dbReference>
<dbReference type="Pfam" id="PF00439">
    <property type="entry name" value="Bromodomain"/>
    <property type="match status" value="1"/>
</dbReference>
<dbReference type="Pfam" id="PF10513">
    <property type="entry name" value="EPL1"/>
    <property type="match status" value="1"/>
</dbReference>
<keyword evidence="2" id="KW-0863">Zinc-finger</keyword>
<dbReference type="Pfam" id="PF13832">
    <property type="entry name" value="zf-HC5HC2H_2"/>
    <property type="match status" value="1"/>
</dbReference>
<dbReference type="InterPro" id="IPR034732">
    <property type="entry name" value="EPHD"/>
</dbReference>
<dbReference type="InterPro" id="IPR001965">
    <property type="entry name" value="Znf_PHD"/>
</dbReference>
<feature type="compositionally biased region" description="Polar residues" evidence="6">
    <location>
        <begin position="877"/>
        <end position="888"/>
    </location>
</feature>
<reference evidence="9 10" key="1">
    <citation type="journal article" date="2019" name="Sci. Rep.">
        <title>Comparative genomics of chytrid fungi reveal insights into the obligate biotrophic and pathogenic lifestyle of Synchytrium endobioticum.</title>
        <authorList>
            <person name="van de Vossenberg B.T.L.H."/>
            <person name="Warris S."/>
            <person name="Nguyen H.D.T."/>
            <person name="van Gent-Pelzer M.P.E."/>
            <person name="Joly D.L."/>
            <person name="van de Geest H.C."/>
            <person name="Bonants P.J.M."/>
            <person name="Smith D.S."/>
            <person name="Levesque C.A."/>
            <person name="van der Lee T.A.J."/>
        </authorList>
    </citation>
    <scope>NUCLEOTIDE SEQUENCE [LARGE SCALE GENOMIC DNA]</scope>
    <source>
        <strain evidence="9 10">CBS 675.73</strain>
    </source>
</reference>
<feature type="region of interest" description="Disordered" evidence="6">
    <location>
        <begin position="329"/>
        <end position="373"/>
    </location>
</feature>
<dbReference type="InterPro" id="IPR013083">
    <property type="entry name" value="Znf_RING/FYVE/PHD"/>
</dbReference>
<dbReference type="PANTHER" id="PTHR13793">
    <property type="entry name" value="PHD FINGER PROTEINS"/>
    <property type="match status" value="1"/>
</dbReference>
<keyword evidence="1" id="KW-0479">Metal-binding</keyword>
<comment type="caution">
    <text evidence="9">The sequence shown here is derived from an EMBL/GenBank/DDBJ whole genome shotgun (WGS) entry which is preliminary data.</text>
</comment>
<feature type="compositionally biased region" description="Polar residues" evidence="6">
    <location>
        <begin position="804"/>
        <end position="817"/>
    </location>
</feature>
<dbReference type="OrthoDB" id="20839at2759"/>
<dbReference type="SUPFAM" id="SSF47370">
    <property type="entry name" value="Bromodomain"/>
    <property type="match status" value="1"/>
</dbReference>
<dbReference type="PANTHER" id="PTHR13793:SF107">
    <property type="entry name" value="BROMODOMAIN-CONTAINING PROTEIN HOMOLOG"/>
    <property type="match status" value="1"/>
</dbReference>